<feature type="domain" description="Dipeptidylpeptidase IV N-terminal" evidence="4">
    <location>
        <begin position="220"/>
        <end position="309"/>
    </location>
</feature>
<keyword evidence="2" id="KW-0645">Protease</keyword>
<proteinExistence type="predicted"/>
<dbReference type="Pfam" id="PF00326">
    <property type="entry name" value="Peptidase_S9"/>
    <property type="match status" value="1"/>
</dbReference>
<dbReference type="GO" id="GO:0004252">
    <property type="term" value="F:serine-type endopeptidase activity"/>
    <property type="evidence" value="ECO:0007669"/>
    <property type="project" value="TreeGrafter"/>
</dbReference>
<dbReference type="GO" id="GO:0006508">
    <property type="term" value="P:proteolysis"/>
    <property type="evidence" value="ECO:0007669"/>
    <property type="project" value="InterPro"/>
</dbReference>
<organism evidence="5 6">
    <name type="scientific">Bowmanella dokdonensis</name>
    <dbReference type="NCBI Taxonomy" id="751969"/>
    <lineage>
        <taxon>Bacteria</taxon>
        <taxon>Pseudomonadati</taxon>
        <taxon>Pseudomonadota</taxon>
        <taxon>Gammaproteobacteria</taxon>
        <taxon>Alteromonadales</taxon>
        <taxon>Alteromonadaceae</taxon>
        <taxon>Bowmanella</taxon>
    </lineage>
</organism>
<sequence length="712" mass="79454">MGRISDDRAGSRCNNGAQVAFKHCDKQESKLKTIRYFATTLLIATTPVLAEAPQDRLQSQDVFDLEYAADLNISDDGKSVYFIRHFMDIQQDKKLGNIWKVDRQGQLTPVTSGQHQDFSLALSPDNKRLAYVSTQSGSAQIHMQWLDKGVGGQMTHLTSTPGGLTWSPDGQYLAFSMFVKDKPNTPVNLKGKPEGAKWAEPAIYIDELYYRADGGGYAEPGNQQLFVLSSEGGTPRQLTFDGFDHGGALSFSKDGKALYFSANRHAEHEMEPLNSEIYRLDLASGKITAMTDRVGPDSQPAVSPDGKLLAYLGFDDQGTNYENARVHLMNLQSGDVRVLTADLDRSVDDIEWDAKGKGLYIQYDDQGKTLVAYQPLDGKRKILTDALGGQSYGRPYTGSEFDVAEDGTLVFTYSNPQRPADVAVVAKGKTEPLTRLNDDALGHKQLARIEEIWYKSSADGRDIQGWIAYPPGFDKSKKYPLLLEIHGGPVTAYGPHFSAEVQLFAAAGYVVLYTNPRGSSSYGKEFAQTIHLNYPSQDYDDLMSGVDKVIDMGFIKEDELFVTGGSGGGVLTAWIVGHTDRFKAAVVAKPVINWYSFVLTSDFYPYFNKYWFASKPWENPELYLKRSPISYVGNVKTPTMLLTGEADYRTPISETEQFYQALKLQQVETAMVRIPDAPHGIYKRPSNLMSKVEYILWWFEKYRNPQDNAKEQ</sequence>
<evidence type="ECO:0000313" key="5">
    <source>
        <dbReference type="EMBL" id="MBN7824560.1"/>
    </source>
</evidence>
<keyword evidence="1" id="KW-0378">Hydrolase</keyword>
<keyword evidence="6" id="KW-1185">Reference proteome</keyword>
<dbReference type="EMBL" id="JAFKCV010000002">
    <property type="protein sequence ID" value="MBN7824560.1"/>
    <property type="molecule type" value="Genomic_DNA"/>
</dbReference>
<dbReference type="Proteomes" id="UP000664654">
    <property type="component" value="Unassembled WGS sequence"/>
</dbReference>
<dbReference type="SUPFAM" id="SSF82171">
    <property type="entry name" value="DPP6 N-terminal domain-like"/>
    <property type="match status" value="1"/>
</dbReference>
<comment type="caution">
    <text evidence="5">The sequence shown here is derived from an EMBL/GenBank/DDBJ whole genome shotgun (WGS) entry which is preliminary data.</text>
</comment>
<dbReference type="AlphaFoldDB" id="A0A939DLX5"/>
<protein>
    <submittedName>
        <fullName evidence="5">S9 family peptidase</fullName>
    </submittedName>
</protein>
<dbReference type="InterPro" id="IPR011659">
    <property type="entry name" value="WD40"/>
</dbReference>
<dbReference type="Gene3D" id="2.120.10.30">
    <property type="entry name" value="TolB, C-terminal domain"/>
    <property type="match status" value="2"/>
</dbReference>
<dbReference type="Pfam" id="PF07676">
    <property type="entry name" value="PD40"/>
    <property type="match status" value="2"/>
</dbReference>
<dbReference type="Gene3D" id="3.40.50.1820">
    <property type="entry name" value="alpha/beta hydrolase"/>
    <property type="match status" value="1"/>
</dbReference>
<accession>A0A939DLX5</accession>
<evidence type="ECO:0000313" key="6">
    <source>
        <dbReference type="Proteomes" id="UP000664654"/>
    </source>
</evidence>
<evidence type="ECO:0000256" key="2">
    <source>
        <dbReference type="ARBA" id="ARBA00022825"/>
    </source>
</evidence>
<dbReference type="InterPro" id="IPR029058">
    <property type="entry name" value="AB_hydrolase_fold"/>
</dbReference>
<name>A0A939DLX5_9ALTE</name>
<dbReference type="InterPro" id="IPR011042">
    <property type="entry name" value="6-blade_b-propeller_TolB-like"/>
</dbReference>
<evidence type="ECO:0000259" key="4">
    <source>
        <dbReference type="Pfam" id="PF00930"/>
    </source>
</evidence>
<dbReference type="Pfam" id="PF00930">
    <property type="entry name" value="DPPIV_N"/>
    <property type="match status" value="1"/>
</dbReference>
<dbReference type="InterPro" id="IPR001375">
    <property type="entry name" value="Peptidase_S9_cat"/>
</dbReference>
<evidence type="ECO:0000256" key="1">
    <source>
        <dbReference type="ARBA" id="ARBA00022801"/>
    </source>
</evidence>
<dbReference type="PANTHER" id="PTHR42776:SF27">
    <property type="entry name" value="DIPEPTIDYL PEPTIDASE FAMILY MEMBER 6"/>
    <property type="match status" value="1"/>
</dbReference>
<evidence type="ECO:0000259" key="3">
    <source>
        <dbReference type="Pfam" id="PF00326"/>
    </source>
</evidence>
<dbReference type="InterPro" id="IPR002469">
    <property type="entry name" value="Peptidase_S9B_N"/>
</dbReference>
<keyword evidence="2" id="KW-0720">Serine protease</keyword>
<gene>
    <name evidence="5" type="ORF">J0A66_04895</name>
</gene>
<feature type="domain" description="Peptidase S9 prolyl oligopeptidase catalytic" evidence="3">
    <location>
        <begin position="495"/>
        <end position="703"/>
    </location>
</feature>
<dbReference type="PANTHER" id="PTHR42776">
    <property type="entry name" value="SERINE PEPTIDASE S9 FAMILY MEMBER"/>
    <property type="match status" value="1"/>
</dbReference>
<reference evidence="5" key="1">
    <citation type="submission" date="2021-03" db="EMBL/GenBank/DDBJ databases">
        <title>novel species isolated from a fishpond in China.</title>
        <authorList>
            <person name="Lu H."/>
            <person name="Cai Z."/>
        </authorList>
    </citation>
    <scope>NUCLEOTIDE SEQUENCE</scope>
    <source>
        <strain evidence="5">JCM 30855</strain>
    </source>
</reference>
<dbReference type="SUPFAM" id="SSF53474">
    <property type="entry name" value="alpha/beta-Hydrolases"/>
    <property type="match status" value="1"/>
</dbReference>